<evidence type="ECO:0000313" key="5">
    <source>
        <dbReference type="Proteomes" id="UP000243975"/>
    </source>
</evidence>
<name>A0A103D5F2_CYNCS</name>
<comment type="caution">
    <text evidence="4">The sequence shown here is derived from an EMBL/GenBank/DDBJ whole genome shotgun (WGS) entry which is preliminary data.</text>
</comment>
<reference evidence="4 5" key="1">
    <citation type="journal article" date="2016" name="Sci. Rep.">
        <title>The genome sequence of the outbreeding globe artichoke constructed de novo incorporating a phase-aware low-pass sequencing strategy of F1 progeny.</title>
        <authorList>
            <person name="Scaglione D."/>
            <person name="Reyes-Chin-Wo S."/>
            <person name="Acquadro A."/>
            <person name="Froenicke L."/>
            <person name="Portis E."/>
            <person name="Beitel C."/>
            <person name="Tirone M."/>
            <person name="Mauro R."/>
            <person name="Lo Monaco A."/>
            <person name="Mauromicale G."/>
            <person name="Faccioli P."/>
            <person name="Cattivelli L."/>
            <person name="Rieseberg L."/>
            <person name="Michelmore R."/>
            <person name="Lanteri S."/>
        </authorList>
    </citation>
    <scope>NUCLEOTIDE SEQUENCE [LARGE SCALE GENOMIC DNA]</scope>
    <source>
        <strain evidence="4">2C</strain>
    </source>
</reference>
<keyword evidence="1" id="KW-0479">Metal-binding</keyword>
<dbReference type="InterPro" id="IPR036965">
    <property type="entry name" value="Terpene_synth_N_sf"/>
</dbReference>
<dbReference type="Gene3D" id="1.10.600.10">
    <property type="entry name" value="Farnesyl Diphosphate Synthase"/>
    <property type="match status" value="1"/>
</dbReference>
<gene>
    <name evidence="4" type="ORF">Ccrd_024167</name>
</gene>
<evidence type="ECO:0000256" key="1">
    <source>
        <dbReference type="ARBA" id="ARBA00022723"/>
    </source>
</evidence>
<dbReference type="SUPFAM" id="SSF48576">
    <property type="entry name" value="Terpenoid synthases"/>
    <property type="match status" value="1"/>
</dbReference>
<dbReference type="Pfam" id="PF01397">
    <property type="entry name" value="Terpene_synth"/>
    <property type="match status" value="1"/>
</dbReference>
<dbReference type="EMBL" id="LEKV01011747">
    <property type="protein sequence ID" value="KVD98156.1"/>
    <property type="molecule type" value="Genomic_DNA"/>
</dbReference>
<dbReference type="InterPro" id="IPR008930">
    <property type="entry name" value="Terpenoid_cyclase/PrenylTrfase"/>
</dbReference>
<dbReference type="InterPro" id="IPR050148">
    <property type="entry name" value="Terpene_synthase-like"/>
</dbReference>
<dbReference type="SUPFAM" id="SSF48239">
    <property type="entry name" value="Terpenoid cyclases/Protein prenyltransferases"/>
    <property type="match status" value="1"/>
</dbReference>
<protein>
    <submittedName>
        <fullName evidence="4">Terpene synthase, metal-binding domain-containing protein</fullName>
    </submittedName>
</protein>
<dbReference type="AlphaFoldDB" id="A0A103D5F2"/>
<feature type="non-terminal residue" evidence="4">
    <location>
        <position position="1"/>
    </location>
</feature>
<feature type="domain" description="Terpene synthase metal-binding" evidence="3">
    <location>
        <begin position="270"/>
        <end position="305"/>
    </location>
</feature>
<dbReference type="InterPro" id="IPR008949">
    <property type="entry name" value="Isoprenoid_synthase_dom_sf"/>
</dbReference>
<dbReference type="PANTHER" id="PTHR31225">
    <property type="entry name" value="OS04G0344100 PROTEIN-RELATED"/>
    <property type="match status" value="1"/>
</dbReference>
<evidence type="ECO:0000259" key="3">
    <source>
        <dbReference type="Pfam" id="PF03936"/>
    </source>
</evidence>
<dbReference type="GO" id="GO:0016114">
    <property type="term" value="P:terpenoid biosynthetic process"/>
    <property type="evidence" value="ECO:0007669"/>
    <property type="project" value="InterPro"/>
</dbReference>
<dbReference type="FunFam" id="1.50.10.130:FF:000001">
    <property type="entry name" value="Isoprene synthase, chloroplastic"/>
    <property type="match status" value="1"/>
</dbReference>
<dbReference type="GO" id="GO:0000287">
    <property type="term" value="F:magnesium ion binding"/>
    <property type="evidence" value="ECO:0007669"/>
    <property type="project" value="InterPro"/>
</dbReference>
<dbReference type="InterPro" id="IPR005630">
    <property type="entry name" value="Terpene_synthase_metal-bd"/>
</dbReference>
<dbReference type="OMA" id="ILVANMD"/>
<organism evidence="4 5">
    <name type="scientific">Cynara cardunculus var. scolymus</name>
    <name type="common">Globe artichoke</name>
    <name type="synonym">Cynara scolymus</name>
    <dbReference type="NCBI Taxonomy" id="59895"/>
    <lineage>
        <taxon>Eukaryota</taxon>
        <taxon>Viridiplantae</taxon>
        <taxon>Streptophyta</taxon>
        <taxon>Embryophyta</taxon>
        <taxon>Tracheophyta</taxon>
        <taxon>Spermatophyta</taxon>
        <taxon>Magnoliopsida</taxon>
        <taxon>eudicotyledons</taxon>
        <taxon>Gunneridae</taxon>
        <taxon>Pentapetalae</taxon>
        <taxon>asterids</taxon>
        <taxon>campanulids</taxon>
        <taxon>Asterales</taxon>
        <taxon>Asteraceae</taxon>
        <taxon>Carduoideae</taxon>
        <taxon>Cardueae</taxon>
        <taxon>Carduinae</taxon>
        <taxon>Cynara</taxon>
    </lineage>
</organism>
<dbReference type="Gramene" id="KVD98156">
    <property type="protein sequence ID" value="KVD98156"/>
    <property type="gene ID" value="Ccrd_024167"/>
</dbReference>
<feature type="domain" description="Terpene synthase N-terminal" evidence="2">
    <location>
        <begin position="34"/>
        <end position="213"/>
    </location>
</feature>
<dbReference type="Proteomes" id="UP000243975">
    <property type="component" value="Unassembled WGS sequence"/>
</dbReference>
<dbReference type="PANTHER" id="PTHR31225:SF202">
    <property type="entry name" value="TERPENOID CYCLASES_PROTEIN PRENYLTRANSFERASE ALPHA-ALPHA TOROID-RELATED"/>
    <property type="match status" value="1"/>
</dbReference>
<evidence type="ECO:0000259" key="2">
    <source>
        <dbReference type="Pfam" id="PF01397"/>
    </source>
</evidence>
<accession>A0A103D5F2</accession>
<dbReference type="Pfam" id="PF03936">
    <property type="entry name" value="Terpene_synth_C"/>
    <property type="match status" value="1"/>
</dbReference>
<dbReference type="Gene3D" id="1.50.10.130">
    <property type="entry name" value="Terpene synthase, N-terminal domain"/>
    <property type="match status" value="1"/>
</dbReference>
<evidence type="ECO:0000313" key="4">
    <source>
        <dbReference type="EMBL" id="KVD98156.1"/>
    </source>
</evidence>
<sequence length="305" mass="35939">MNSMAPVSYSSSTTDHNECKQGVIRSTVNFHRSIWGDQFLTYDERKDQAWEEEQAKELREKVRKELVITTLTKPMQHVKLMELIDAVQRLGVAYHFEEEIEESLNHIFVTYGDQWINDNLQITSLWFRLLRQHGFNVSSGIFKKYMDNNGKFLESLRNDVQGMLSLYEAAYLRVEGEEVLDAAIEFTTSELENIAKNHVGNDDSLKIQIQQALRQPLRKRLPMLEALRYIPIYEHESSHNEDLLKLAKLDFNLVQSLHRKELSQISKWWKNLDLSTKLPYVRDRLVEGYFWILAAYYEPQYSDAR</sequence>
<dbReference type="GO" id="GO:0010333">
    <property type="term" value="F:terpene synthase activity"/>
    <property type="evidence" value="ECO:0007669"/>
    <property type="project" value="InterPro"/>
</dbReference>
<proteinExistence type="predicted"/>
<keyword evidence="5" id="KW-1185">Reference proteome</keyword>
<dbReference type="STRING" id="59895.A0A103D5F2"/>
<dbReference type="InterPro" id="IPR001906">
    <property type="entry name" value="Terpene_synth_N"/>
</dbReference>